<keyword evidence="1" id="KW-0812">Transmembrane</keyword>
<accession>A0ABZ1EJY5</accession>
<feature type="transmembrane region" description="Helical" evidence="1">
    <location>
        <begin position="43"/>
        <end position="67"/>
    </location>
</feature>
<keyword evidence="1" id="KW-0472">Membrane</keyword>
<reference evidence="2 3" key="1">
    <citation type="submission" date="2022-10" db="EMBL/GenBank/DDBJ databases">
        <title>The complete genomes of actinobacterial strains from the NBC collection.</title>
        <authorList>
            <person name="Joergensen T.S."/>
            <person name="Alvarez Arevalo M."/>
            <person name="Sterndorff E.B."/>
            <person name="Faurdal D."/>
            <person name="Vuksanovic O."/>
            <person name="Mourched A.-S."/>
            <person name="Charusanti P."/>
            <person name="Shaw S."/>
            <person name="Blin K."/>
            <person name="Weber T."/>
        </authorList>
    </citation>
    <scope>NUCLEOTIDE SEQUENCE [LARGE SCALE GENOMIC DNA]</scope>
    <source>
        <strain evidence="2 3">NBC 01809</strain>
    </source>
</reference>
<organism evidence="2 3">
    <name type="scientific">Micromonospora peucetia</name>
    <dbReference type="NCBI Taxonomy" id="47871"/>
    <lineage>
        <taxon>Bacteria</taxon>
        <taxon>Bacillati</taxon>
        <taxon>Actinomycetota</taxon>
        <taxon>Actinomycetes</taxon>
        <taxon>Micromonosporales</taxon>
        <taxon>Micromonosporaceae</taxon>
        <taxon>Micromonospora</taxon>
    </lineage>
</organism>
<dbReference type="RefSeq" id="WP_326564588.1">
    <property type="nucleotide sequence ID" value="NZ_CP109071.1"/>
</dbReference>
<evidence type="ECO:0000313" key="3">
    <source>
        <dbReference type="Proteomes" id="UP001334804"/>
    </source>
</evidence>
<protein>
    <submittedName>
        <fullName evidence="2">Uncharacterized protein</fullName>
    </submittedName>
</protein>
<dbReference type="Proteomes" id="UP001334804">
    <property type="component" value="Chromosome"/>
</dbReference>
<evidence type="ECO:0000256" key="1">
    <source>
        <dbReference type="SAM" id="Phobius"/>
    </source>
</evidence>
<proteinExistence type="predicted"/>
<dbReference type="EMBL" id="CP109071">
    <property type="protein sequence ID" value="WSA34582.1"/>
    <property type="molecule type" value="Genomic_DNA"/>
</dbReference>
<evidence type="ECO:0000313" key="2">
    <source>
        <dbReference type="EMBL" id="WSA34582.1"/>
    </source>
</evidence>
<keyword evidence="1" id="KW-1133">Transmembrane helix</keyword>
<name>A0ABZ1EJY5_9ACTN</name>
<sequence length="100" mass="10590">MQTRTLRVLGCASGAFSLILITLAVFAAVSDMTVHPNLFTVLFVAGATLGHLAVFLLVAGAVLSAVINSDERCIDMYLRGSKDAMERLSAAPPDNVRRIG</sequence>
<gene>
    <name evidence="2" type="ORF">OIE14_11310</name>
</gene>
<keyword evidence="3" id="KW-1185">Reference proteome</keyword>